<evidence type="ECO:0000256" key="2">
    <source>
        <dbReference type="ARBA" id="ARBA00022448"/>
    </source>
</evidence>
<dbReference type="InterPro" id="IPR036667">
    <property type="entry name" value="PTS_IIB_sorbose-sp_sf"/>
</dbReference>
<dbReference type="STRING" id="742742.HMPREF9452_00145"/>
<accession>G1WFN2</accession>
<feature type="domain" description="PTS EIIB type-4" evidence="8">
    <location>
        <begin position="1"/>
        <end position="153"/>
    </location>
</feature>
<keyword evidence="10" id="KW-1185">Reference proteome</keyword>
<dbReference type="PROSITE" id="PS51101">
    <property type="entry name" value="PTS_EIIB_TYPE_4"/>
    <property type="match status" value="1"/>
</dbReference>
<evidence type="ECO:0000259" key="8">
    <source>
        <dbReference type="PROSITE" id="PS51101"/>
    </source>
</evidence>
<keyword evidence="2" id="KW-0813">Transport</keyword>
<dbReference type="Proteomes" id="UP000004830">
    <property type="component" value="Unassembled WGS sequence"/>
</dbReference>
<dbReference type="GO" id="GO:0016301">
    <property type="term" value="F:kinase activity"/>
    <property type="evidence" value="ECO:0007669"/>
    <property type="project" value="UniProtKB-KW"/>
</dbReference>
<evidence type="ECO:0000256" key="3">
    <source>
        <dbReference type="ARBA" id="ARBA00022490"/>
    </source>
</evidence>
<evidence type="ECO:0000256" key="6">
    <source>
        <dbReference type="ARBA" id="ARBA00022683"/>
    </source>
</evidence>
<comment type="subcellular location">
    <subcellularLocation>
        <location evidence="1">Cytoplasm</location>
    </subcellularLocation>
</comment>
<evidence type="ECO:0000256" key="1">
    <source>
        <dbReference type="ARBA" id="ARBA00004496"/>
    </source>
</evidence>
<organism evidence="9 10">
    <name type="scientific">Collinsella tanakaei YIT 12063</name>
    <dbReference type="NCBI Taxonomy" id="742742"/>
    <lineage>
        <taxon>Bacteria</taxon>
        <taxon>Bacillati</taxon>
        <taxon>Actinomycetota</taxon>
        <taxon>Coriobacteriia</taxon>
        <taxon>Coriobacteriales</taxon>
        <taxon>Coriobacteriaceae</taxon>
        <taxon>Collinsella</taxon>
    </lineage>
</organism>
<evidence type="ECO:0000256" key="7">
    <source>
        <dbReference type="ARBA" id="ARBA00022777"/>
    </source>
</evidence>
<keyword evidence="5" id="KW-0808">Transferase</keyword>
<keyword evidence="3" id="KW-0963">Cytoplasm</keyword>
<keyword evidence="4" id="KW-0762">Sugar transport</keyword>
<gene>
    <name evidence="9" type="ORF">HMPREF9452_00145</name>
</gene>
<dbReference type="AlphaFoldDB" id="G1WFN2"/>
<dbReference type="SUPFAM" id="SSF52728">
    <property type="entry name" value="PTS IIb component"/>
    <property type="match status" value="1"/>
</dbReference>
<dbReference type="GeneID" id="62757935"/>
<dbReference type="InterPro" id="IPR004720">
    <property type="entry name" value="PTS_IIB_sorbose-sp"/>
</dbReference>
<reference evidence="9 10" key="1">
    <citation type="submission" date="2011-06" db="EMBL/GenBank/DDBJ databases">
        <title>The Genome Sequence of Collinsella tanakaei YIT 12063.</title>
        <authorList>
            <consortium name="The Broad Institute Genome Sequencing Platform"/>
            <person name="Earl A."/>
            <person name="Ward D."/>
            <person name="Feldgarden M."/>
            <person name="Gevers D."/>
            <person name="Morotomi M."/>
            <person name="Young S.K."/>
            <person name="Zeng Q."/>
            <person name="Gargeya S."/>
            <person name="Fitzgerald M."/>
            <person name="Haas B."/>
            <person name="Abouelleil A."/>
            <person name="Alvarado L."/>
            <person name="Arachchi H.M."/>
            <person name="Berlin A."/>
            <person name="Brown A."/>
            <person name="Chapman S.B."/>
            <person name="Chen Z."/>
            <person name="Dunbar C."/>
            <person name="Freedman E."/>
            <person name="Gearin G."/>
            <person name="Gellesch M."/>
            <person name="Goldberg J."/>
            <person name="Griggs A."/>
            <person name="Gujja S."/>
            <person name="Heiman D."/>
            <person name="Howarth C."/>
            <person name="Larson L."/>
            <person name="Lui A."/>
            <person name="MacDonald P.J.P."/>
            <person name="Mehta T."/>
            <person name="Montmayeur A."/>
            <person name="Murphy C."/>
            <person name="Neiman D."/>
            <person name="Pearson M."/>
            <person name="Priest M."/>
            <person name="Roberts A."/>
            <person name="Saif S."/>
            <person name="Shea T."/>
            <person name="Shenoy N."/>
            <person name="Sisk P."/>
            <person name="Stolte C."/>
            <person name="Sykes S."/>
            <person name="Wortman J."/>
            <person name="Nusbaum C."/>
            <person name="Birren B."/>
        </authorList>
    </citation>
    <scope>NUCLEOTIDE SEQUENCE [LARGE SCALE GENOMIC DNA]</scope>
    <source>
        <strain evidence="9 10">YIT 12063</strain>
    </source>
</reference>
<dbReference type="Pfam" id="PF03830">
    <property type="entry name" value="PTSIIB_sorb"/>
    <property type="match status" value="1"/>
</dbReference>
<dbReference type="eggNOG" id="COG3444">
    <property type="taxonomic scope" value="Bacteria"/>
</dbReference>
<comment type="caution">
    <text evidence="9">The sequence shown here is derived from an EMBL/GenBank/DDBJ whole genome shotgun (WGS) entry which is preliminary data.</text>
</comment>
<dbReference type="HOGENOM" id="CLU_116175_2_0_11"/>
<dbReference type="Gene3D" id="3.40.35.10">
    <property type="entry name" value="Phosphotransferase system, sorbose subfamily IIB component"/>
    <property type="match status" value="1"/>
</dbReference>
<proteinExistence type="predicted"/>
<dbReference type="OrthoDB" id="9788818at2"/>
<sequence>MITLLRVDYRLIHGQVAMTWTQELGTDCILVASDAVVKDDVRKNTLKLARPSGVKLVIKSIDDSIKALSSGVTDKYRLFIVVESIEDAYRLAKGFDAITHINIGGTKPRKEAIHRLSPTVFASDADLEMIDELKSAGIEMEIRQVPRDQKIEL</sequence>
<evidence type="ECO:0000256" key="5">
    <source>
        <dbReference type="ARBA" id="ARBA00022679"/>
    </source>
</evidence>
<name>G1WFN2_9ACTN</name>
<evidence type="ECO:0000313" key="9">
    <source>
        <dbReference type="EMBL" id="EGX68629.1"/>
    </source>
</evidence>
<dbReference type="PATRIC" id="fig|742742.3.peg.142"/>
<dbReference type="GO" id="GO:0009401">
    <property type="term" value="P:phosphoenolpyruvate-dependent sugar phosphotransferase system"/>
    <property type="evidence" value="ECO:0007669"/>
    <property type="project" value="UniProtKB-KW"/>
</dbReference>
<dbReference type="RefSeq" id="WP_009140182.1">
    <property type="nucleotide sequence ID" value="NZ_JH126467.1"/>
</dbReference>
<dbReference type="GO" id="GO:0005737">
    <property type="term" value="C:cytoplasm"/>
    <property type="evidence" value="ECO:0007669"/>
    <property type="project" value="UniProtKB-SubCell"/>
</dbReference>
<keyword evidence="7" id="KW-0418">Kinase</keyword>
<evidence type="ECO:0000256" key="4">
    <source>
        <dbReference type="ARBA" id="ARBA00022597"/>
    </source>
</evidence>
<dbReference type="GO" id="GO:0008982">
    <property type="term" value="F:protein-N(PI)-phosphohistidine-sugar phosphotransferase activity"/>
    <property type="evidence" value="ECO:0007669"/>
    <property type="project" value="InterPro"/>
</dbReference>
<protein>
    <recommendedName>
        <fullName evidence="8">PTS EIIB type-4 domain-containing protein</fullName>
    </recommendedName>
</protein>
<evidence type="ECO:0000313" key="10">
    <source>
        <dbReference type="Proteomes" id="UP000004830"/>
    </source>
</evidence>
<keyword evidence="6" id="KW-0598">Phosphotransferase system</keyword>
<dbReference type="EMBL" id="ADLS01000003">
    <property type="protein sequence ID" value="EGX68629.1"/>
    <property type="molecule type" value="Genomic_DNA"/>
</dbReference>